<dbReference type="EMBL" id="GIBP01002351">
    <property type="protein sequence ID" value="NDV31320.1"/>
    <property type="molecule type" value="Transcribed_RNA"/>
</dbReference>
<keyword evidence="5" id="KW-0732">Signal</keyword>
<evidence type="ECO:0000313" key="6">
    <source>
        <dbReference type="EMBL" id="NDV31320.1"/>
    </source>
</evidence>
<dbReference type="PROSITE" id="PS50294">
    <property type="entry name" value="WD_REPEATS_REGION"/>
    <property type="match status" value="2"/>
</dbReference>
<feature type="repeat" description="WD" evidence="3">
    <location>
        <begin position="220"/>
        <end position="251"/>
    </location>
</feature>
<evidence type="ECO:0000256" key="4">
    <source>
        <dbReference type="SAM" id="Phobius"/>
    </source>
</evidence>
<dbReference type="GO" id="GO:0005765">
    <property type="term" value="C:lysosomal membrane"/>
    <property type="evidence" value="ECO:0007669"/>
    <property type="project" value="TreeGrafter"/>
</dbReference>
<keyword evidence="4" id="KW-1133">Transmembrane helix</keyword>
<dbReference type="GO" id="GO:0010506">
    <property type="term" value="P:regulation of autophagy"/>
    <property type="evidence" value="ECO:0007669"/>
    <property type="project" value="InterPro"/>
</dbReference>
<keyword evidence="4" id="KW-0812">Transmembrane</keyword>
<accession>A0A6B2L2Y3</accession>
<dbReference type="Pfam" id="PF00400">
    <property type="entry name" value="WD40"/>
    <property type="match status" value="4"/>
</dbReference>
<name>A0A6B2L2Y3_9EUKA</name>
<dbReference type="InterPro" id="IPR036322">
    <property type="entry name" value="WD40_repeat_dom_sf"/>
</dbReference>
<feature type="transmembrane region" description="Helical" evidence="4">
    <location>
        <begin position="95"/>
        <end position="114"/>
    </location>
</feature>
<proteinExistence type="predicted"/>
<dbReference type="InterPro" id="IPR015943">
    <property type="entry name" value="WD40/YVTN_repeat-like_dom_sf"/>
</dbReference>
<organism evidence="6">
    <name type="scientific">Arcella intermedia</name>
    <dbReference type="NCBI Taxonomy" id="1963864"/>
    <lineage>
        <taxon>Eukaryota</taxon>
        <taxon>Amoebozoa</taxon>
        <taxon>Tubulinea</taxon>
        <taxon>Elardia</taxon>
        <taxon>Arcellinida</taxon>
        <taxon>Sphaerothecina</taxon>
        <taxon>Arcellidae</taxon>
        <taxon>Arcella</taxon>
    </lineage>
</organism>
<dbReference type="PROSITE" id="PS50082">
    <property type="entry name" value="WD_REPEATS_2"/>
    <property type="match status" value="2"/>
</dbReference>
<protein>
    <submittedName>
        <fullName evidence="6">Uncharacterized protein</fullName>
    </submittedName>
</protein>
<dbReference type="PANTHER" id="PTHR22805">
    <property type="entry name" value="WDR41-RELATED"/>
    <property type="match status" value="1"/>
</dbReference>
<dbReference type="PROSITE" id="PS00678">
    <property type="entry name" value="WD_REPEATS_1"/>
    <property type="match status" value="1"/>
</dbReference>
<dbReference type="InterPro" id="IPR001680">
    <property type="entry name" value="WD40_rpt"/>
</dbReference>
<keyword evidence="2" id="KW-0677">Repeat</keyword>
<dbReference type="InterPro" id="IPR040102">
    <property type="entry name" value="WDR41"/>
</dbReference>
<dbReference type="Gene3D" id="2.130.10.10">
    <property type="entry name" value="YVTN repeat-like/Quinoprotein amine dehydrogenase"/>
    <property type="match status" value="2"/>
</dbReference>
<feature type="signal peptide" evidence="5">
    <location>
        <begin position="1"/>
        <end position="22"/>
    </location>
</feature>
<dbReference type="SUPFAM" id="SSF50978">
    <property type="entry name" value="WD40 repeat-like"/>
    <property type="match status" value="1"/>
</dbReference>
<keyword evidence="1 3" id="KW-0853">WD repeat</keyword>
<evidence type="ECO:0000256" key="3">
    <source>
        <dbReference type="PROSITE-ProRule" id="PRU00221"/>
    </source>
</evidence>
<reference evidence="6" key="1">
    <citation type="journal article" date="2020" name="J. Eukaryot. Microbiol.">
        <title>De novo Sequencing, Assembly and Annotation of the Transcriptome for the Free-Living Testate Amoeba Arcella intermedia.</title>
        <authorList>
            <person name="Ribeiro G.M."/>
            <person name="Porfirio-Sousa A.L."/>
            <person name="Maurer-Alcala X.X."/>
            <person name="Katz L.A."/>
            <person name="Lahr D.J.G."/>
        </authorList>
    </citation>
    <scope>NUCLEOTIDE SEQUENCE</scope>
</reference>
<dbReference type="InterPro" id="IPR020472">
    <property type="entry name" value="WD40_PAC1"/>
</dbReference>
<evidence type="ECO:0000256" key="5">
    <source>
        <dbReference type="SAM" id="SignalP"/>
    </source>
</evidence>
<dbReference type="AlphaFoldDB" id="A0A6B2L2Y3"/>
<sequence length="439" mass="49594">MVGHTTAVTCFLCLEHRLLVSGSVDKSIRIWDLSDGRCCKVIKQGHDGGIKCLVALQDGRFCSGGNDKYLRVWTKEGELSGTIERIEAEENVTCMLAISNGMVIIASSLFLYAYRTDTLRFSHKFTIHREPVRCLVKINDETFASGSLDGVVVIWLCPSFSPLKTLNFPNTYFVNTDNRRHYSHSVNHLLVIGKRYLGVCIDKGFKIFDTIFGDCVMDRMNAHSSTVHCMLCISGGRRFITASSDAQIKLWGTTKDVDFTADEDPLQHKKRKPVYYPPILLGKMFGHTEEVSLLLKVTENSFLSGGHDKMIILWKDANIESHIRNEESAMDLLKNSPEFSEAKETQPKHITHHKRHATDDLNQVHILHPLTGSSLPPHMPASPSLPPYFSTEYALAIAKNLFYEQQYSINQIVEYLFKQGYSPDIVNSVTSHFVNINYN</sequence>
<feature type="chain" id="PRO_5025586488" evidence="5">
    <location>
        <begin position="23"/>
        <end position="439"/>
    </location>
</feature>
<dbReference type="PRINTS" id="PR00320">
    <property type="entry name" value="GPROTEINBRPT"/>
</dbReference>
<dbReference type="PANTHER" id="PTHR22805:SF2">
    <property type="entry name" value="WD REPEAT-CONTAINING PROTEIN 41"/>
    <property type="match status" value="1"/>
</dbReference>
<keyword evidence="4" id="KW-0472">Membrane</keyword>
<evidence type="ECO:0000256" key="2">
    <source>
        <dbReference type="ARBA" id="ARBA00022737"/>
    </source>
</evidence>
<dbReference type="SMART" id="SM00320">
    <property type="entry name" value="WD40"/>
    <property type="match status" value="5"/>
</dbReference>
<evidence type="ECO:0000256" key="1">
    <source>
        <dbReference type="ARBA" id="ARBA00022574"/>
    </source>
</evidence>
<feature type="repeat" description="WD" evidence="3">
    <location>
        <begin position="1"/>
        <end position="41"/>
    </location>
</feature>
<dbReference type="InterPro" id="IPR019775">
    <property type="entry name" value="WD40_repeat_CS"/>
</dbReference>